<gene>
    <name evidence="2" type="ORF">MM415A00409_0012</name>
    <name evidence="1" type="ORF">MM415B00536_0036</name>
</gene>
<evidence type="ECO:0000313" key="1">
    <source>
        <dbReference type="EMBL" id="QJA64135.1"/>
    </source>
</evidence>
<organism evidence="2">
    <name type="scientific">viral metagenome</name>
    <dbReference type="NCBI Taxonomy" id="1070528"/>
    <lineage>
        <taxon>unclassified sequences</taxon>
        <taxon>metagenomes</taxon>
        <taxon>organismal metagenomes</taxon>
    </lineage>
</organism>
<dbReference type="EMBL" id="MT141513">
    <property type="protein sequence ID" value="QJA64135.1"/>
    <property type="molecule type" value="Genomic_DNA"/>
</dbReference>
<reference evidence="2" key="1">
    <citation type="submission" date="2020-03" db="EMBL/GenBank/DDBJ databases">
        <title>The deep terrestrial virosphere.</title>
        <authorList>
            <person name="Holmfeldt K."/>
            <person name="Nilsson E."/>
            <person name="Simone D."/>
            <person name="Lopez-Fernandez M."/>
            <person name="Wu X."/>
            <person name="de Brujin I."/>
            <person name="Lundin D."/>
            <person name="Andersson A."/>
            <person name="Bertilsson S."/>
            <person name="Dopson M."/>
        </authorList>
    </citation>
    <scope>NUCLEOTIDE SEQUENCE</scope>
    <source>
        <strain evidence="2">MM415A00409</strain>
        <strain evidence="1">MM415B00536</strain>
    </source>
</reference>
<dbReference type="AlphaFoldDB" id="A0A6M3KK49"/>
<protein>
    <submittedName>
        <fullName evidence="2">Uncharacterized protein</fullName>
    </submittedName>
</protein>
<proteinExistence type="predicted"/>
<dbReference type="EMBL" id="MT142486">
    <property type="protein sequence ID" value="QJA82386.1"/>
    <property type="molecule type" value="Genomic_DNA"/>
</dbReference>
<evidence type="ECO:0000313" key="2">
    <source>
        <dbReference type="EMBL" id="QJA82386.1"/>
    </source>
</evidence>
<accession>A0A6M3KK49</accession>
<name>A0A6M3KK49_9ZZZZ</name>
<sequence length="102" mass="11678">MAGLNTVSTNPWAYWLEDFPQAAYRASIPQQGAPAFQDYWAGQYGRVSNDYQGELARMAQMGRPPTLGFGDYLNTYNFNKQYDLLTPSQRGVYRPNQLSWRA</sequence>